<reference evidence="9" key="1">
    <citation type="submission" date="2021-06" db="EMBL/GenBank/DDBJ databases">
        <authorList>
            <person name="Kallberg Y."/>
            <person name="Tangrot J."/>
            <person name="Rosling A."/>
        </authorList>
    </citation>
    <scope>NUCLEOTIDE SEQUENCE</scope>
    <source>
        <strain evidence="9">BR232B</strain>
    </source>
</reference>
<evidence type="ECO:0000256" key="5">
    <source>
        <dbReference type="ARBA" id="ARBA00023049"/>
    </source>
</evidence>
<evidence type="ECO:0000313" key="9">
    <source>
        <dbReference type="EMBL" id="CAG8654289.1"/>
    </source>
</evidence>
<dbReference type="Gene3D" id="3.30.2010.10">
    <property type="entry name" value="Metalloproteases ('zincins'), catalytic domain"/>
    <property type="match status" value="1"/>
</dbReference>
<dbReference type="GO" id="GO:0006508">
    <property type="term" value="P:proteolysis"/>
    <property type="evidence" value="ECO:0007669"/>
    <property type="project" value="UniProtKB-KW"/>
</dbReference>
<evidence type="ECO:0000256" key="1">
    <source>
        <dbReference type="ARBA" id="ARBA00022670"/>
    </source>
</evidence>
<sequence length="119" mass="13207">MPEVGIYPSQEVNAFATGPAGNTLIAFSSGLINIMSLEEIRGVYNNQEQEKTIRELEKSIKNINQELKIPEKTDDPKPTKNPPPEKKDNPKEPNDKSPSDTPDDKKVPEPDPQPDNNKG</sequence>
<comment type="cofactor">
    <cofactor evidence="6">
        <name>Zn(2+)</name>
        <dbReference type="ChEBI" id="CHEBI:29105"/>
    </cofactor>
    <text evidence="6">Binds 1 zinc ion per subunit.</text>
</comment>
<keyword evidence="2" id="KW-0479">Metal-binding</keyword>
<comment type="caution">
    <text evidence="9">The sequence shown here is derived from an EMBL/GenBank/DDBJ whole genome shotgun (WGS) entry which is preliminary data.</text>
</comment>
<keyword evidence="5 6" id="KW-0482">Metalloprotease</keyword>
<keyword evidence="4 6" id="KW-0862">Zinc</keyword>
<proteinExistence type="inferred from homology"/>
<comment type="similarity">
    <text evidence="6">Belongs to the peptidase M48 family.</text>
</comment>
<evidence type="ECO:0000256" key="4">
    <source>
        <dbReference type="ARBA" id="ARBA00022833"/>
    </source>
</evidence>
<evidence type="ECO:0000256" key="6">
    <source>
        <dbReference type="RuleBase" id="RU003983"/>
    </source>
</evidence>
<accession>A0A9N9DUX4</accession>
<dbReference type="Proteomes" id="UP000789739">
    <property type="component" value="Unassembled WGS sequence"/>
</dbReference>
<dbReference type="AlphaFoldDB" id="A0A9N9DUX4"/>
<dbReference type="EMBL" id="CAJVPI010003100">
    <property type="protein sequence ID" value="CAG8654289.1"/>
    <property type="molecule type" value="Genomic_DNA"/>
</dbReference>
<dbReference type="InterPro" id="IPR001915">
    <property type="entry name" value="Peptidase_M48"/>
</dbReference>
<feature type="region of interest" description="Disordered" evidence="7">
    <location>
        <begin position="64"/>
        <end position="119"/>
    </location>
</feature>
<evidence type="ECO:0000259" key="8">
    <source>
        <dbReference type="Pfam" id="PF01435"/>
    </source>
</evidence>
<dbReference type="OrthoDB" id="2415874at2759"/>
<feature type="compositionally biased region" description="Basic and acidic residues" evidence="7">
    <location>
        <begin position="68"/>
        <end position="109"/>
    </location>
</feature>
<dbReference type="Pfam" id="PF01435">
    <property type="entry name" value="Peptidase_M48"/>
    <property type="match status" value="1"/>
</dbReference>
<protein>
    <submittedName>
        <fullName evidence="9">1279_t:CDS:1</fullName>
    </submittedName>
</protein>
<gene>
    <name evidence="9" type="ORF">PBRASI_LOCUS10427</name>
</gene>
<evidence type="ECO:0000256" key="3">
    <source>
        <dbReference type="ARBA" id="ARBA00022801"/>
    </source>
</evidence>
<keyword evidence="3 6" id="KW-0378">Hydrolase</keyword>
<evidence type="ECO:0000256" key="7">
    <source>
        <dbReference type="SAM" id="MobiDB-lite"/>
    </source>
</evidence>
<organism evidence="9 10">
    <name type="scientific">Paraglomus brasilianum</name>
    <dbReference type="NCBI Taxonomy" id="144538"/>
    <lineage>
        <taxon>Eukaryota</taxon>
        <taxon>Fungi</taxon>
        <taxon>Fungi incertae sedis</taxon>
        <taxon>Mucoromycota</taxon>
        <taxon>Glomeromycotina</taxon>
        <taxon>Glomeromycetes</taxon>
        <taxon>Paraglomerales</taxon>
        <taxon>Paraglomeraceae</taxon>
        <taxon>Paraglomus</taxon>
    </lineage>
</organism>
<keyword evidence="10" id="KW-1185">Reference proteome</keyword>
<dbReference type="GO" id="GO:0004222">
    <property type="term" value="F:metalloendopeptidase activity"/>
    <property type="evidence" value="ECO:0007669"/>
    <property type="project" value="InterPro"/>
</dbReference>
<evidence type="ECO:0000256" key="2">
    <source>
        <dbReference type="ARBA" id="ARBA00022723"/>
    </source>
</evidence>
<dbReference type="GO" id="GO:0046872">
    <property type="term" value="F:metal ion binding"/>
    <property type="evidence" value="ECO:0007669"/>
    <property type="project" value="UniProtKB-KW"/>
</dbReference>
<feature type="domain" description="Peptidase M48" evidence="8">
    <location>
        <begin position="5"/>
        <end position="43"/>
    </location>
</feature>
<evidence type="ECO:0000313" key="10">
    <source>
        <dbReference type="Proteomes" id="UP000789739"/>
    </source>
</evidence>
<keyword evidence="1 6" id="KW-0645">Protease</keyword>
<name>A0A9N9DUX4_9GLOM</name>